<proteinExistence type="predicted"/>
<dbReference type="SUPFAM" id="SSF63825">
    <property type="entry name" value="YWTD domain"/>
    <property type="match status" value="1"/>
</dbReference>
<dbReference type="Gene3D" id="2.120.10.30">
    <property type="entry name" value="TolB, C-terminal domain"/>
    <property type="match status" value="1"/>
</dbReference>
<evidence type="ECO:0000313" key="2">
    <source>
        <dbReference type="EMBL" id="GGN94226.1"/>
    </source>
</evidence>
<dbReference type="RefSeq" id="WP_229783107.1">
    <property type="nucleotide sequence ID" value="NZ_BMOU01000003.1"/>
</dbReference>
<gene>
    <name evidence="2" type="ORF">GCM10009030_20410</name>
</gene>
<dbReference type="PANTHER" id="PTHR35340:SF5">
    <property type="entry name" value="ASST-DOMAIN-CONTAINING PROTEIN"/>
    <property type="match status" value="1"/>
</dbReference>
<keyword evidence="3" id="KW-1185">Reference proteome</keyword>
<dbReference type="Proteomes" id="UP000605784">
    <property type="component" value="Unassembled WGS sequence"/>
</dbReference>
<reference evidence="2" key="1">
    <citation type="journal article" date="2014" name="Int. J. Syst. Evol. Microbiol.">
        <title>Complete genome sequence of Corynebacterium casei LMG S-19264T (=DSM 44701T), isolated from a smear-ripened cheese.</title>
        <authorList>
            <consortium name="US DOE Joint Genome Institute (JGI-PGF)"/>
            <person name="Walter F."/>
            <person name="Albersmeier A."/>
            <person name="Kalinowski J."/>
            <person name="Ruckert C."/>
        </authorList>
    </citation>
    <scope>NUCLEOTIDE SEQUENCE</scope>
    <source>
        <strain evidence="2">JCM 17820</strain>
    </source>
</reference>
<comment type="caution">
    <text evidence="2">The sequence shown here is derived from an EMBL/GenBank/DDBJ whole genome shotgun (WGS) entry which is preliminary data.</text>
</comment>
<organism evidence="2 3">
    <name type="scientific">Haloarcula pellucida</name>
    <dbReference type="NCBI Taxonomy" id="1427151"/>
    <lineage>
        <taxon>Archaea</taxon>
        <taxon>Methanobacteriati</taxon>
        <taxon>Methanobacteriota</taxon>
        <taxon>Stenosarchaea group</taxon>
        <taxon>Halobacteria</taxon>
        <taxon>Halobacteriales</taxon>
        <taxon>Haloarculaceae</taxon>
        <taxon>Haloarcula</taxon>
    </lineage>
</organism>
<feature type="region of interest" description="Disordered" evidence="1">
    <location>
        <begin position="357"/>
        <end position="387"/>
    </location>
</feature>
<evidence type="ECO:0000313" key="3">
    <source>
        <dbReference type="Proteomes" id="UP000605784"/>
    </source>
</evidence>
<sequence length="464" mass="50338">MNGLKSGLRLLFVCLLVAAGATVATGYASSDQAATAERFAEGNGVAEERDGVTVIATDSNSWLGRGNEGPRAKAELIAVGPDGTVQYYNDSHTRYWDVDPVPGTEMTVEYVAADHLTPEECGGEEVCTRNVIERVNLSTGETERIFGRVTEGKHSTRWHDADRIDEDHVVVADIAKDRVFVVNTTTGLTTWAWSAQNAFATDESGGPYPEDWTHINDVEVLSDGRIMVSVRNHDQVVFLDRETGMLANQTLGSDGDHETLYEQHNPDYIPRSEGGPAALVADSENSRLVEYQRADGGWERTWTWKDARLQWPRDADRLPNGHTLVTDSNGNRVFEVDEDGEVVWSMDVAFPYEAERLNTGDESSGGPSAQQAGLQSATADGDEGASDSADTAGVFGAIFGAVEGVLGNTVVNAVMYVLPAWAGGPEVAAVVVAVGTVVVWAGVELYWSPWRPSIHRHITIEWKN</sequence>
<dbReference type="EMBL" id="BMOU01000003">
    <property type="protein sequence ID" value="GGN94226.1"/>
    <property type="molecule type" value="Genomic_DNA"/>
</dbReference>
<dbReference type="GO" id="GO:0004062">
    <property type="term" value="F:aryl sulfotransferase activity"/>
    <property type="evidence" value="ECO:0007669"/>
    <property type="project" value="InterPro"/>
</dbReference>
<dbReference type="InterPro" id="IPR010262">
    <property type="entry name" value="Arylsulfotransferase_bact"/>
</dbReference>
<accession>A0A830GLL2</accession>
<name>A0A830GLL2_9EURY</name>
<dbReference type="PANTHER" id="PTHR35340">
    <property type="entry name" value="PQQ ENZYME REPEAT PROTEIN-RELATED"/>
    <property type="match status" value="1"/>
</dbReference>
<evidence type="ECO:0000256" key="1">
    <source>
        <dbReference type="SAM" id="MobiDB-lite"/>
    </source>
</evidence>
<dbReference type="InterPro" id="IPR053143">
    <property type="entry name" value="Arylsulfate_ST"/>
</dbReference>
<evidence type="ECO:0008006" key="4">
    <source>
        <dbReference type="Google" id="ProtNLM"/>
    </source>
</evidence>
<feature type="compositionally biased region" description="Polar residues" evidence="1">
    <location>
        <begin position="360"/>
        <end position="375"/>
    </location>
</feature>
<dbReference type="AlphaFoldDB" id="A0A830GLL2"/>
<dbReference type="InterPro" id="IPR011042">
    <property type="entry name" value="6-blade_b-propeller_TolB-like"/>
</dbReference>
<protein>
    <recommendedName>
        <fullName evidence="4">Arylsulfotransferase (Asst)</fullName>
    </recommendedName>
</protein>
<dbReference type="Pfam" id="PF05935">
    <property type="entry name" value="Arylsulfotrans"/>
    <property type="match status" value="1"/>
</dbReference>
<reference evidence="2" key="2">
    <citation type="submission" date="2020-09" db="EMBL/GenBank/DDBJ databases">
        <authorList>
            <person name="Sun Q."/>
            <person name="Ohkuma M."/>
        </authorList>
    </citation>
    <scope>NUCLEOTIDE SEQUENCE</scope>
    <source>
        <strain evidence="2">JCM 17820</strain>
    </source>
</reference>